<feature type="region of interest" description="Disordered" evidence="1">
    <location>
        <begin position="1"/>
        <end position="39"/>
    </location>
</feature>
<evidence type="ECO:0000259" key="2">
    <source>
        <dbReference type="Pfam" id="PF08639"/>
    </source>
</evidence>
<feature type="compositionally biased region" description="Basic and acidic residues" evidence="1">
    <location>
        <begin position="552"/>
        <end position="561"/>
    </location>
</feature>
<name>F2PS69_TRIEC</name>
<protein>
    <recommendedName>
        <fullName evidence="2">DNA replication regulator Sld3 C-terminal domain-containing protein</fullName>
    </recommendedName>
</protein>
<feature type="compositionally biased region" description="Polar residues" evidence="1">
    <location>
        <begin position="562"/>
        <end position="578"/>
    </location>
</feature>
<gene>
    <name evidence="3" type="ORF">TEQG_03998</name>
</gene>
<dbReference type="Proteomes" id="UP000009169">
    <property type="component" value="Unassembled WGS sequence"/>
</dbReference>
<feature type="domain" description="DNA replication regulator Sld3 C-terminal" evidence="2">
    <location>
        <begin position="371"/>
        <end position="563"/>
    </location>
</feature>
<dbReference type="EMBL" id="DS995735">
    <property type="protein sequence ID" value="EGE04825.1"/>
    <property type="molecule type" value="Genomic_DNA"/>
</dbReference>
<dbReference type="OrthoDB" id="15567at2759"/>
<feature type="compositionally biased region" description="Polar residues" evidence="1">
    <location>
        <begin position="8"/>
        <end position="19"/>
    </location>
</feature>
<dbReference type="VEuPathDB" id="FungiDB:TEQG_03998"/>
<evidence type="ECO:0000313" key="3">
    <source>
        <dbReference type="EMBL" id="EGE04825.1"/>
    </source>
</evidence>
<dbReference type="HOGENOM" id="CLU_006240_2_0_1"/>
<sequence length="703" mass="77209">MATCLPPLTTSKVPSTSSLDDSHVPFPPSKRLKLDHDNDGTVGKPALGKFTINPCGTSLSDKPHSLYPIALIPRSRIPLSWLNTCLSPPRRIRPGSLFTANIPALEQSLSGENASTLLAAAISDTVERHYGEVPKEYYVVERVKRHVYAICPLRGEVQEADLAVASKCGGVQDEFGPVQFPSDPFTDSLEFAVIPDIDLFQEIPAQDVSFAFGDPPHGGTVSSQADRTGSSPNTALQSPAVATEESPKEGDDIELGINLPAEYFAESQMLPPTNTVNNAEDMLSTLKIQYLEALYISKTSVAYFAKGPLTRARAAFQNSDDASSMRPMVLYHYYRSCIIPMKKMDVKYRDSLPRIIADITQSQSDGDTIAPAKKQVKLESNDQLSFSTSIGGRGGIQKSKRVSNREVDLEAVAKQHESKLKRMNLLVDQKRELDAAINTLRKPNRELAVRDFVESAEKRSASAASHPRKQKNPTRNPFAQGVQVMATPKGPRNKDCGFADLPSLPKTWKQSRPTVMASPIPDPDTQVVPSSSTRPSNSNMLPKSQPTLNFSRTEDLVHETPSKPSSNGLKRSATSNPVESGIEAEFSPILARKSKPCSYKSSSIKFGLDTSAYYTTAEVGETPPRPKQMMFVSESTVPRRVDFMQPRTPAKGSMQHNIPVTTPLRQRAGDDANRTINETPEKSIYERLGWNNDDDDDDELAFF</sequence>
<dbReference type="PANTHER" id="PTHR28067">
    <property type="entry name" value="DNA REPLICATION REGULATOR SLD3"/>
    <property type="match status" value="1"/>
</dbReference>
<evidence type="ECO:0000313" key="4">
    <source>
        <dbReference type="Proteomes" id="UP000009169"/>
    </source>
</evidence>
<proteinExistence type="predicted"/>
<feature type="compositionally biased region" description="Polar residues" evidence="1">
    <location>
        <begin position="527"/>
        <end position="551"/>
    </location>
</feature>
<feature type="region of interest" description="Disordered" evidence="1">
    <location>
        <begin position="458"/>
        <end position="579"/>
    </location>
</feature>
<dbReference type="Gene3D" id="1.20.58.2130">
    <property type="match status" value="1"/>
</dbReference>
<feature type="compositionally biased region" description="Polar residues" evidence="1">
    <location>
        <begin position="654"/>
        <end position="664"/>
    </location>
</feature>
<evidence type="ECO:0000256" key="1">
    <source>
        <dbReference type="SAM" id="MobiDB-lite"/>
    </source>
</evidence>
<dbReference type="Pfam" id="PF08639">
    <property type="entry name" value="Sld3_STD"/>
    <property type="match status" value="1"/>
</dbReference>
<dbReference type="InterPro" id="IPR013948">
    <property type="entry name" value="DNA_replication_reg_Sld3_C"/>
</dbReference>
<dbReference type="GO" id="GO:0031261">
    <property type="term" value="C:DNA replication preinitiation complex"/>
    <property type="evidence" value="ECO:0007669"/>
    <property type="project" value="TreeGrafter"/>
</dbReference>
<feature type="compositionally biased region" description="Polar residues" evidence="1">
    <location>
        <begin position="220"/>
        <end position="237"/>
    </location>
</feature>
<feature type="region of interest" description="Disordered" evidence="1">
    <location>
        <begin position="214"/>
        <end position="251"/>
    </location>
</feature>
<dbReference type="PANTHER" id="PTHR28067:SF1">
    <property type="entry name" value="DNA REPLICATION REGULATOR SLD3"/>
    <property type="match status" value="1"/>
</dbReference>
<feature type="region of interest" description="Disordered" evidence="1">
    <location>
        <begin position="646"/>
        <end position="680"/>
    </location>
</feature>
<accession>F2PS69</accession>
<dbReference type="eggNOG" id="ENOG502S01X">
    <property type="taxonomic scope" value="Eukaryota"/>
</dbReference>
<reference evidence="4" key="1">
    <citation type="journal article" date="2012" name="MBio">
        <title>Comparative genome analysis of Trichophyton rubrum and related dermatophytes reveals candidate genes involved in infection.</title>
        <authorList>
            <person name="Martinez D.A."/>
            <person name="Oliver B.G."/>
            <person name="Graeser Y."/>
            <person name="Goldberg J.M."/>
            <person name="Li W."/>
            <person name="Martinez-Rossi N.M."/>
            <person name="Monod M."/>
            <person name="Shelest E."/>
            <person name="Barton R.C."/>
            <person name="Birch E."/>
            <person name="Brakhage A.A."/>
            <person name="Chen Z."/>
            <person name="Gurr S.J."/>
            <person name="Heiman D."/>
            <person name="Heitman J."/>
            <person name="Kosti I."/>
            <person name="Rossi A."/>
            <person name="Saif S."/>
            <person name="Samalova M."/>
            <person name="Saunders C.W."/>
            <person name="Shea T."/>
            <person name="Summerbell R.C."/>
            <person name="Xu J."/>
            <person name="Young S."/>
            <person name="Zeng Q."/>
            <person name="Birren B.W."/>
            <person name="Cuomo C.A."/>
            <person name="White T.C."/>
        </authorList>
    </citation>
    <scope>NUCLEOTIDE SEQUENCE [LARGE SCALE GENOMIC DNA]</scope>
    <source>
        <strain evidence="4">ATCC MYA-4606 / CBS 127.97</strain>
    </source>
</reference>
<organism evidence="3 4">
    <name type="scientific">Trichophyton equinum (strain ATCC MYA-4606 / CBS 127.97)</name>
    <name type="common">Horse ringworm fungus</name>
    <dbReference type="NCBI Taxonomy" id="559882"/>
    <lineage>
        <taxon>Eukaryota</taxon>
        <taxon>Fungi</taxon>
        <taxon>Dikarya</taxon>
        <taxon>Ascomycota</taxon>
        <taxon>Pezizomycotina</taxon>
        <taxon>Eurotiomycetes</taxon>
        <taxon>Eurotiomycetidae</taxon>
        <taxon>Onygenales</taxon>
        <taxon>Arthrodermataceae</taxon>
        <taxon>Trichophyton</taxon>
    </lineage>
</organism>
<dbReference type="AlphaFoldDB" id="F2PS69"/>
<dbReference type="InterPro" id="IPR042511">
    <property type="entry name" value="Sld3"/>
</dbReference>
<feature type="compositionally biased region" description="Basic and acidic residues" evidence="1">
    <location>
        <begin position="667"/>
        <end position="680"/>
    </location>
</feature>
<keyword evidence="4" id="KW-1185">Reference proteome</keyword>
<dbReference type="GO" id="GO:0006270">
    <property type="term" value="P:DNA replication initiation"/>
    <property type="evidence" value="ECO:0007669"/>
    <property type="project" value="InterPro"/>
</dbReference>